<proteinExistence type="predicted"/>
<reference evidence="1 2" key="1">
    <citation type="submission" date="2019-11" db="EMBL/GenBank/DDBJ databases">
        <title>Genome analysis of Rhizobacterium cereale a novel genus and species isolated from maize roots in North Spain.</title>
        <authorList>
            <person name="Menendez E."/>
            <person name="Flores-Felix J.D."/>
            <person name="Ramirez-Bahena M.-H."/>
            <person name="Igual J.M."/>
            <person name="Garcia-Fraile P."/>
            <person name="Peix A."/>
            <person name="Velazquez E."/>
        </authorList>
    </citation>
    <scope>NUCLEOTIDE SEQUENCE [LARGE SCALE GENOMIC DNA]</scope>
    <source>
        <strain evidence="1 2">RZME27</strain>
    </source>
</reference>
<dbReference type="Pfam" id="PF10983">
    <property type="entry name" value="DUF2793"/>
    <property type="match status" value="1"/>
</dbReference>
<dbReference type="RefSeq" id="WP_153360118.1">
    <property type="nucleotide sequence ID" value="NZ_JAYKOO010000001.1"/>
</dbReference>
<dbReference type="AlphaFoldDB" id="A0A6A8AJL4"/>
<evidence type="ECO:0000313" key="1">
    <source>
        <dbReference type="EMBL" id="MQY49930.1"/>
    </source>
</evidence>
<name>A0A6A8AJL4_9HYPH</name>
<protein>
    <submittedName>
        <fullName evidence="1">DUF2793 domain-containing protein</fullName>
    </submittedName>
</protein>
<sequence>MTDRTTNLSMPYILPSQAQKHVTHNDALQTLDAVIQLAVDGDATAPPPAPAAGARFLVAGGATDAWAGHDGHIAVWQDGAWLFAAPREGWVAWFRGEKKLKIFHDAAWSELDQGNASPTMIGINTSADDYNRLAVASQASLFTHVGQGHQAKINKATAGDTATLLFQSNWIGHAEMGLAGDNEFSIKVSDGTAWLTALKIRQNGIVDLPQRPMGRAYKNDGTVSPLPNSDSGFTILDQAHGGVALGSKLNNGDRALAVPVEGRYQLSLMATSISASGYAISLMRNKSEIIFSLWFPTAAPLTLSHTQVVTLAAGDELSLYHAGTAQIYNAAAATQLTLAML</sequence>
<gene>
    <name evidence="1" type="ORF">GAO09_28280</name>
</gene>
<accession>A0A6A8AJL4</accession>
<evidence type="ECO:0000313" key="2">
    <source>
        <dbReference type="Proteomes" id="UP000435138"/>
    </source>
</evidence>
<comment type="caution">
    <text evidence="1">The sequence shown here is derived from an EMBL/GenBank/DDBJ whole genome shotgun (WGS) entry which is preliminary data.</text>
</comment>
<organism evidence="1 2">
    <name type="scientific">Endobacterium cereale</name>
    <dbReference type="NCBI Taxonomy" id="2663029"/>
    <lineage>
        <taxon>Bacteria</taxon>
        <taxon>Pseudomonadati</taxon>
        <taxon>Pseudomonadota</taxon>
        <taxon>Alphaproteobacteria</taxon>
        <taxon>Hyphomicrobiales</taxon>
        <taxon>Rhizobiaceae</taxon>
        <taxon>Endobacterium</taxon>
    </lineage>
</organism>
<dbReference type="Proteomes" id="UP000435138">
    <property type="component" value="Unassembled WGS sequence"/>
</dbReference>
<dbReference type="EMBL" id="WIXI01000051">
    <property type="protein sequence ID" value="MQY49930.1"/>
    <property type="molecule type" value="Genomic_DNA"/>
</dbReference>
<dbReference type="InterPro" id="IPR021251">
    <property type="entry name" value="DUF2793"/>
</dbReference>
<keyword evidence="2" id="KW-1185">Reference proteome</keyword>